<evidence type="ECO:0000256" key="2">
    <source>
        <dbReference type="ARBA" id="ARBA00006403"/>
    </source>
</evidence>
<keyword evidence="6" id="KW-0539">Nucleus</keyword>
<comment type="similarity">
    <text evidence="2 7">Belongs to the HSF family.</text>
</comment>
<dbReference type="InterPro" id="IPR000232">
    <property type="entry name" value="HSF_DNA-bd"/>
</dbReference>
<dbReference type="Pfam" id="PF00447">
    <property type="entry name" value="HSF_DNA-bind"/>
    <property type="match status" value="1"/>
</dbReference>
<sequence length="570" mass="63560">MFIVRPSRLPGESGSSFVIRNQANFSRQLLPLYYKHNNMASFIRQLNMYGFHKVVSIEGGGLKVDKDEMEFAHQFFLLGRPYLLENIKRKIPTSKGAGGGGDLDGARPNLVTKVLTDVKRMKDRQDTLNSQLLAIKRENQVLWREVALLRQKHHKQQQIVNKLIQFLVTMVHSSRGQGLGLKRHYSLMLDNSPHRTRKLAKLEETLADNNAEPETMSPAGPVIHELDPADLMDDSDSTIDDPNLMPQDSPRLLSLATSSLCEAVVNEEAHSPLSYCSSSEKGGKPGPRELLRLVKDIPQSTIVDRTVLGPRKANRRTKKKPLRNTNKEKIAVAPIDKKPLFDGCIIKVLPPNKQEDVDDSLGVQVNIVPEESDSLDDATKEALSVFSNMVAEAGQPETVSEEVPEPEESCQLPDLTVACAGTDQSNLDRDSLDSQVDCMQTDLDTLKELLKGENYSLDANTLLGVCPSSLGLRHQLELHQLFNEDPLTYDDIPPTENDGDELNKQNDNSDLPSNELMTYNPNFLDLTDMYGNQDLGEWILPHSPDEMMSLEELNTPTTFPDSPGLAPKKK</sequence>
<dbReference type="PANTHER" id="PTHR10015:SF427">
    <property type="entry name" value="HEAT SHOCK FACTOR PROTEIN"/>
    <property type="match status" value="1"/>
</dbReference>
<dbReference type="GO" id="GO:0003700">
    <property type="term" value="F:DNA-binding transcription factor activity"/>
    <property type="evidence" value="ECO:0007669"/>
    <property type="project" value="InterPro"/>
</dbReference>
<feature type="region of interest" description="Disordered" evidence="8">
    <location>
        <begin position="207"/>
        <end position="229"/>
    </location>
</feature>
<dbReference type="GO" id="GO:0005634">
    <property type="term" value="C:nucleus"/>
    <property type="evidence" value="ECO:0007669"/>
    <property type="project" value="UniProtKB-SubCell"/>
</dbReference>
<comment type="subcellular location">
    <subcellularLocation>
        <location evidence="1">Nucleus</location>
    </subcellularLocation>
</comment>
<keyword evidence="3" id="KW-0805">Transcription regulation</keyword>
<evidence type="ECO:0000256" key="7">
    <source>
        <dbReference type="RuleBase" id="RU004020"/>
    </source>
</evidence>
<dbReference type="EMBL" id="OC318008">
    <property type="protein sequence ID" value="CAD7400179.1"/>
    <property type="molecule type" value="Genomic_DNA"/>
</dbReference>
<dbReference type="InterPro" id="IPR036390">
    <property type="entry name" value="WH_DNA-bd_sf"/>
</dbReference>
<dbReference type="InterPro" id="IPR036388">
    <property type="entry name" value="WH-like_DNA-bd_sf"/>
</dbReference>
<evidence type="ECO:0000256" key="5">
    <source>
        <dbReference type="ARBA" id="ARBA00023163"/>
    </source>
</evidence>
<protein>
    <recommendedName>
        <fullName evidence="9">HSF-type DNA-binding domain-containing protein</fullName>
    </recommendedName>
</protein>
<dbReference type="SMART" id="SM00415">
    <property type="entry name" value="HSF"/>
    <property type="match status" value="1"/>
</dbReference>
<dbReference type="GO" id="GO:0043565">
    <property type="term" value="F:sequence-specific DNA binding"/>
    <property type="evidence" value="ECO:0007669"/>
    <property type="project" value="InterPro"/>
</dbReference>
<dbReference type="AlphaFoldDB" id="A0A7R9CRD3"/>
<name>A0A7R9CRD3_TIMCR</name>
<keyword evidence="4" id="KW-0238">DNA-binding</keyword>
<evidence type="ECO:0000259" key="9">
    <source>
        <dbReference type="PROSITE" id="PS00434"/>
    </source>
</evidence>
<dbReference type="Gene3D" id="1.10.10.10">
    <property type="entry name" value="Winged helix-like DNA-binding domain superfamily/Winged helix DNA-binding domain"/>
    <property type="match status" value="1"/>
</dbReference>
<feature type="domain" description="HSF-type DNA-binding" evidence="9">
    <location>
        <begin position="30"/>
        <end position="54"/>
    </location>
</feature>
<dbReference type="SUPFAM" id="SSF46785">
    <property type="entry name" value="Winged helix' DNA-binding domain"/>
    <property type="match status" value="1"/>
</dbReference>
<accession>A0A7R9CRD3</accession>
<organism evidence="10">
    <name type="scientific">Timema cristinae</name>
    <name type="common">Walking stick</name>
    <dbReference type="NCBI Taxonomy" id="61476"/>
    <lineage>
        <taxon>Eukaryota</taxon>
        <taxon>Metazoa</taxon>
        <taxon>Ecdysozoa</taxon>
        <taxon>Arthropoda</taxon>
        <taxon>Hexapoda</taxon>
        <taxon>Insecta</taxon>
        <taxon>Pterygota</taxon>
        <taxon>Neoptera</taxon>
        <taxon>Polyneoptera</taxon>
        <taxon>Phasmatodea</taxon>
        <taxon>Timematodea</taxon>
        <taxon>Timematoidea</taxon>
        <taxon>Timematidae</taxon>
        <taxon>Timema</taxon>
    </lineage>
</organism>
<keyword evidence="5" id="KW-0804">Transcription</keyword>
<dbReference type="PRINTS" id="PR00056">
    <property type="entry name" value="HSFDOMAIN"/>
</dbReference>
<dbReference type="FunFam" id="1.10.10.10:FF:000027">
    <property type="entry name" value="Heat shock transcription factor 1"/>
    <property type="match status" value="1"/>
</dbReference>
<reference evidence="10" key="1">
    <citation type="submission" date="2020-11" db="EMBL/GenBank/DDBJ databases">
        <authorList>
            <person name="Tran Van P."/>
        </authorList>
    </citation>
    <scope>NUCLEOTIDE SEQUENCE</scope>
</reference>
<feature type="compositionally biased region" description="Polar residues" evidence="8">
    <location>
        <begin position="505"/>
        <end position="515"/>
    </location>
</feature>
<evidence type="ECO:0000256" key="4">
    <source>
        <dbReference type="ARBA" id="ARBA00023125"/>
    </source>
</evidence>
<feature type="region of interest" description="Disordered" evidence="8">
    <location>
        <begin position="549"/>
        <end position="570"/>
    </location>
</feature>
<evidence type="ECO:0000256" key="3">
    <source>
        <dbReference type="ARBA" id="ARBA00023015"/>
    </source>
</evidence>
<gene>
    <name evidence="10" type="ORF">TCEB3V08_LOCUS5378</name>
</gene>
<evidence type="ECO:0000313" key="10">
    <source>
        <dbReference type="EMBL" id="CAD7400179.1"/>
    </source>
</evidence>
<dbReference type="PANTHER" id="PTHR10015">
    <property type="entry name" value="HEAT SHOCK TRANSCRIPTION FACTOR"/>
    <property type="match status" value="1"/>
</dbReference>
<evidence type="ECO:0000256" key="6">
    <source>
        <dbReference type="ARBA" id="ARBA00023242"/>
    </source>
</evidence>
<dbReference type="PROSITE" id="PS00434">
    <property type="entry name" value="HSF_DOMAIN"/>
    <property type="match status" value="1"/>
</dbReference>
<feature type="region of interest" description="Disordered" evidence="8">
    <location>
        <begin position="486"/>
        <end position="515"/>
    </location>
</feature>
<evidence type="ECO:0000256" key="8">
    <source>
        <dbReference type="SAM" id="MobiDB-lite"/>
    </source>
</evidence>
<evidence type="ECO:0000256" key="1">
    <source>
        <dbReference type="ARBA" id="ARBA00004123"/>
    </source>
</evidence>
<proteinExistence type="inferred from homology"/>